<dbReference type="Pfam" id="PF06985">
    <property type="entry name" value="HET"/>
    <property type="match status" value="1"/>
</dbReference>
<dbReference type="OrthoDB" id="3553147at2759"/>
<feature type="non-terminal residue" evidence="2">
    <location>
        <position position="198"/>
    </location>
</feature>
<dbReference type="InterPro" id="IPR052895">
    <property type="entry name" value="HetReg/Transcr_Mod"/>
</dbReference>
<organism evidence="2 3">
    <name type="scientific">Lophiotrema nucula</name>
    <dbReference type="NCBI Taxonomy" id="690887"/>
    <lineage>
        <taxon>Eukaryota</taxon>
        <taxon>Fungi</taxon>
        <taxon>Dikarya</taxon>
        <taxon>Ascomycota</taxon>
        <taxon>Pezizomycotina</taxon>
        <taxon>Dothideomycetes</taxon>
        <taxon>Pleosporomycetidae</taxon>
        <taxon>Pleosporales</taxon>
        <taxon>Lophiotremataceae</taxon>
        <taxon>Lophiotrema</taxon>
    </lineage>
</organism>
<name>A0A6A5Z1Q1_9PLEO</name>
<keyword evidence="3" id="KW-1185">Reference proteome</keyword>
<gene>
    <name evidence="2" type="ORF">BDV96DRAFT_470359</name>
</gene>
<dbReference type="PANTHER" id="PTHR24148">
    <property type="entry name" value="ANKYRIN REPEAT DOMAIN-CONTAINING PROTEIN 39 HOMOLOG-RELATED"/>
    <property type="match status" value="1"/>
</dbReference>
<feature type="non-terminal residue" evidence="2">
    <location>
        <position position="1"/>
    </location>
</feature>
<evidence type="ECO:0000259" key="1">
    <source>
        <dbReference type="Pfam" id="PF06985"/>
    </source>
</evidence>
<reference evidence="2" key="1">
    <citation type="journal article" date="2020" name="Stud. Mycol.">
        <title>101 Dothideomycetes genomes: a test case for predicting lifestyles and emergence of pathogens.</title>
        <authorList>
            <person name="Haridas S."/>
            <person name="Albert R."/>
            <person name="Binder M."/>
            <person name="Bloem J."/>
            <person name="Labutti K."/>
            <person name="Salamov A."/>
            <person name="Andreopoulos B."/>
            <person name="Baker S."/>
            <person name="Barry K."/>
            <person name="Bills G."/>
            <person name="Bluhm B."/>
            <person name="Cannon C."/>
            <person name="Castanera R."/>
            <person name="Culley D."/>
            <person name="Daum C."/>
            <person name="Ezra D."/>
            <person name="Gonzalez J."/>
            <person name="Henrissat B."/>
            <person name="Kuo A."/>
            <person name="Liang C."/>
            <person name="Lipzen A."/>
            <person name="Lutzoni F."/>
            <person name="Magnuson J."/>
            <person name="Mondo S."/>
            <person name="Nolan M."/>
            <person name="Ohm R."/>
            <person name="Pangilinan J."/>
            <person name="Park H.-J."/>
            <person name="Ramirez L."/>
            <person name="Alfaro M."/>
            <person name="Sun H."/>
            <person name="Tritt A."/>
            <person name="Yoshinaga Y."/>
            <person name="Zwiers L.-H."/>
            <person name="Turgeon B."/>
            <person name="Goodwin S."/>
            <person name="Spatafora J."/>
            <person name="Crous P."/>
            <person name="Grigoriev I."/>
        </authorList>
    </citation>
    <scope>NUCLEOTIDE SEQUENCE</scope>
    <source>
        <strain evidence="2">CBS 627.86</strain>
    </source>
</reference>
<dbReference type="Proteomes" id="UP000799770">
    <property type="component" value="Unassembled WGS sequence"/>
</dbReference>
<dbReference type="EMBL" id="ML977328">
    <property type="protein sequence ID" value="KAF2113389.1"/>
    <property type="molecule type" value="Genomic_DNA"/>
</dbReference>
<evidence type="ECO:0000313" key="2">
    <source>
        <dbReference type="EMBL" id="KAF2113389.1"/>
    </source>
</evidence>
<feature type="domain" description="Heterokaryon incompatibility" evidence="1">
    <location>
        <begin position="41"/>
        <end position="185"/>
    </location>
</feature>
<dbReference type="InterPro" id="IPR010730">
    <property type="entry name" value="HET"/>
</dbReference>
<sequence>YPAINSSENEIRIVDLYPAGNFDDPLEIGVRKANLSDSPTYDALSYVWNPVDTDALDEQEYDGEVQIKNMPGCHLSIGENLESALRHLRDKKRVLPMWIDAICIDQHNVRERNHQVQLMSKLYSTARHVMIWLGPSDRESEIILKSIKQGYDESNEQVRAFPDFLDYLEEFLERDWFRRVWIVQELTLAKIDPIVVCG</sequence>
<accession>A0A6A5Z1Q1</accession>
<protein>
    <submittedName>
        <fullName evidence="2">Heterokaryon incompatibility protein-domain-containing protein</fullName>
    </submittedName>
</protein>
<dbReference type="AlphaFoldDB" id="A0A6A5Z1Q1"/>
<dbReference type="PANTHER" id="PTHR24148:SF73">
    <property type="entry name" value="HET DOMAIN PROTEIN (AFU_ORTHOLOGUE AFUA_8G01020)"/>
    <property type="match status" value="1"/>
</dbReference>
<proteinExistence type="predicted"/>
<evidence type="ECO:0000313" key="3">
    <source>
        <dbReference type="Proteomes" id="UP000799770"/>
    </source>
</evidence>